<dbReference type="Proteomes" id="UP000838756">
    <property type="component" value="Unassembled WGS sequence"/>
</dbReference>
<name>A0A8S4QRQ6_9NEOP</name>
<gene>
    <name evidence="1" type="primary">jg2665</name>
    <name evidence="1" type="ORF">PAEG_LOCUS5122</name>
</gene>
<dbReference type="AlphaFoldDB" id="A0A8S4QRQ6"/>
<reference evidence="1" key="1">
    <citation type="submission" date="2022-03" db="EMBL/GenBank/DDBJ databases">
        <authorList>
            <person name="Lindestad O."/>
        </authorList>
    </citation>
    <scope>NUCLEOTIDE SEQUENCE</scope>
</reference>
<evidence type="ECO:0000313" key="2">
    <source>
        <dbReference type="Proteomes" id="UP000838756"/>
    </source>
</evidence>
<proteinExistence type="predicted"/>
<protein>
    <submittedName>
        <fullName evidence="1">Jg2665 protein</fullName>
    </submittedName>
</protein>
<keyword evidence="2" id="KW-1185">Reference proteome</keyword>
<dbReference type="EMBL" id="CAKXAJ010017824">
    <property type="protein sequence ID" value="CAH2217206.1"/>
    <property type="molecule type" value="Genomic_DNA"/>
</dbReference>
<sequence>MRCGGAARDTYNYTSENKQMKHRNCYLPIGTGVFLSGDRGSVYEAPRAPAGWAYDLKKPSGWMTTTKMPPPSVCGGTLSKRSMGITLCAAVVV</sequence>
<evidence type="ECO:0000313" key="1">
    <source>
        <dbReference type="EMBL" id="CAH2217206.1"/>
    </source>
</evidence>
<comment type="caution">
    <text evidence="1">The sequence shown here is derived from an EMBL/GenBank/DDBJ whole genome shotgun (WGS) entry which is preliminary data.</text>
</comment>
<organism evidence="1 2">
    <name type="scientific">Pararge aegeria aegeria</name>
    <dbReference type="NCBI Taxonomy" id="348720"/>
    <lineage>
        <taxon>Eukaryota</taxon>
        <taxon>Metazoa</taxon>
        <taxon>Ecdysozoa</taxon>
        <taxon>Arthropoda</taxon>
        <taxon>Hexapoda</taxon>
        <taxon>Insecta</taxon>
        <taxon>Pterygota</taxon>
        <taxon>Neoptera</taxon>
        <taxon>Endopterygota</taxon>
        <taxon>Lepidoptera</taxon>
        <taxon>Glossata</taxon>
        <taxon>Ditrysia</taxon>
        <taxon>Papilionoidea</taxon>
        <taxon>Nymphalidae</taxon>
        <taxon>Satyrinae</taxon>
        <taxon>Satyrini</taxon>
        <taxon>Parargina</taxon>
        <taxon>Pararge</taxon>
    </lineage>
</organism>
<accession>A0A8S4QRQ6</accession>